<proteinExistence type="predicted"/>
<dbReference type="GO" id="GO:0006644">
    <property type="term" value="P:phospholipid metabolic process"/>
    <property type="evidence" value="ECO:0007669"/>
    <property type="project" value="InterPro"/>
</dbReference>
<reference evidence="4 5" key="1">
    <citation type="submission" date="2021-04" db="EMBL/GenBank/DDBJ databases">
        <title>Allobacillus sp. nov. SKP8-2 isolated from shrimp paste.</title>
        <authorList>
            <person name="Tanasupawat S."/>
            <person name="Yiamsombat S."/>
            <person name="Kanchanasin P."/>
            <person name="Kuncharoen N."/>
        </authorList>
    </citation>
    <scope>NUCLEOTIDE SEQUENCE [LARGE SCALE GENOMIC DNA]</scope>
    <source>
        <strain evidence="4 5">SKP8-2</strain>
    </source>
</reference>
<evidence type="ECO:0000256" key="1">
    <source>
        <dbReference type="ARBA" id="ARBA00004613"/>
    </source>
</evidence>
<evidence type="ECO:0000313" key="5">
    <source>
        <dbReference type="Proteomes" id="UP000675431"/>
    </source>
</evidence>
<dbReference type="PROSITE" id="PS00118">
    <property type="entry name" value="PA2_HIS"/>
    <property type="match status" value="1"/>
</dbReference>
<dbReference type="InterPro" id="IPR036444">
    <property type="entry name" value="PLipase_A2_dom_sf"/>
</dbReference>
<dbReference type="GO" id="GO:0004623">
    <property type="term" value="F:phospholipase A2 activity"/>
    <property type="evidence" value="ECO:0007669"/>
    <property type="project" value="InterPro"/>
</dbReference>
<dbReference type="GO" id="GO:0005576">
    <property type="term" value="C:extracellular region"/>
    <property type="evidence" value="ECO:0007669"/>
    <property type="project" value="UniProtKB-SubCell"/>
</dbReference>
<dbReference type="SUPFAM" id="SSF48619">
    <property type="entry name" value="Phospholipase A2, PLA2"/>
    <property type="match status" value="1"/>
</dbReference>
<dbReference type="Proteomes" id="UP000675431">
    <property type="component" value="Unassembled WGS sequence"/>
</dbReference>
<keyword evidence="2" id="KW-0964">Secreted</keyword>
<evidence type="ECO:0000313" key="4">
    <source>
        <dbReference type="EMBL" id="MBR7554934.1"/>
    </source>
</evidence>
<dbReference type="RefSeq" id="WP_212371486.1">
    <property type="nucleotide sequence ID" value="NZ_JAGSIE010000047.1"/>
</dbReference>
<keyword evidence="5" id="KW-1185">Reference proteome</keyword>
<gene>
    <name evidence="4" type="ORF">KC820_12435</name>
</gene>
<organism evidence="4 5">
    <name type="scientific">Allobacillus saliphilus</name>
    <dbReference type="NCBI Taxonomy" id="2912308"/>
    <lineage>
        <taxon>Bacteria</taxon>
        <taxon>Bacillati</taxon>
        <taxon>Bacillota</taxon>
        <taxon>Bacilli</taxon>
        <taxon>Bacillales</taxon>
        <taxon>Bacillaceae</taxon>
        <taxon>Allobacillus</taxon>
    </lineage>
</organism>
<dbReference type="Gene3D" id="1.20.90.10">
    <property type="entry name" value="Phospholipase A2 domain"/>
    <property type="match status" value="1"/>
</dbReference>
<name>A0A941HV03_9BACI</name>
<accession>A0A941HV03</accession>
<evidence type="ECO:0000259" key="3">
    <source>
        <dbReference type="Pfam" id="PF08398"/>
    </source>
</evidence>
<comment type="caution">
    <text evidence="4">The sequence shown here is derived from an EMBL/GenBank/DDBJ whole genome shotgun (WGS) entry which is preliminary data.</text>
</comment>
<dbReference type="AlphaFoldDB" id="A0A941HV03"/>
<dbReference type="InterPro" id="IPR033113">
    <property type="entry name" value="PLA2_histidine"/>
</dbReference>
<sequence length="257" mass="29025">MKEDKWGLAKISVNKSTKRNLDWLTINQKEQIQKMLNYSGLKEINSKNFLEQDSVELTFDYGEDQRLNVTTQTLKITNNVKVEIVNGDNIPFYARLYHLIRDKDKNFLEIIAIENEVILIHKKEETDIQSLNFKPLYKSSSSETVKDGNISLQAWYDIVPCIGSGCCAFPEPLWPGGPYVTIPYNWCGNNCGSGSPVNSVDECCRTHDYCYGAFPSYPDRCNCDQNLLNCLDGISGYGGAPTLIRTAFRGKMSIEGC</sequence>
<protein>
    <recommendedName>
        <fullName evidence="3">Phospholipase A2-like domain-containing protein</fullName>
    </recommendedName>
</protein>
<dbReference type="InterPro" id="IPR013607">
    <property type="entry name" value="Phospholipase_A2-like"/>
</dbReference>
<dbReference type="Pfam" id="PF08398">
    <property type="entry name" value="Phospholip_A2_4"/>
    <property type="match status" value="1"/>
</dbReference>
<dbReference type="GO" id="GO:0005198">
    <property type="term" value="F:structural molecule activity"/>
    <property type="evidence" value="ECO:0007669"/>
    <property type="project" value="InterPro"/>
</dbReference>
<dbReference type="EMBL" id="JAGSIE010000047">
    <property type="protein sequence ID" value="MBR7554934.1"/>
    <property type="molecule type" value="Genomic_DNA"/>
</dbReference>
<feature type="domain" description="Phospholipase A2-like" evidence="3">
    <location>
        <begin position="181"/>
        <end position="239"/>
    </location>
</feature>
<evidence type="ECO:0000256" key="2">
    <source>
        <dbReference type="ARBA" id="ARBA00022525"/>
    </source>
</evidence>
<comment type="subcellular location">
    <subcellularLocation>
        <location evidence="1">Secreted</location>
    </subcellularLocation>
</comment>
<dbReference type="GO" id="GO:0050482">
    <property type="term" value="P:arachidonate secretion"/>
    <property type="evidence" value="ECO:0007669"/>
    <property type="project" value="InterPro"/>
</dbReference>